<proteinExistence type="predicted"/>
<accession>A0A382RMY1</accession>
<protein>
    <recommendedName>
        <fullName evidence="2">Autotransporter domain-containing protein</fullName>
    </recommendedName>
</protein>
<evidence type="ECO:0008006" key="2">
    <source>
        <dbReference type="Google" id="ProtNLM"/>
    </source>
</evidence>
<name>A0A382RMY1_9ZZZZ</name>
<feature type="non-terminal residue" evidence="1">
    <location>
        <position position="1"/>
    </location>
</feature>
<gene>
    <name evidence="1" type="ORF">METZ01_LOCUS351917</name>
</gene>
<dbReference type="EMBL" id="UINC01122936">
    <property type="protein sequence ID" value="SVC99063.1"/>
    <property type="molecule type" value="Genomic_DNA"/>
</dbReference>
<reference evidence="1" key="1">
    <citation type="submission" date="2018-05" db="EMBL/GenBank/DDBJ databases">
        <authorList>
            <person name="Lanie J.A."/>
            <person name="Ng W.-L."/>
            <person name="Kazmierczak K.M."/>
            <person name="Andrzejewski T.M."/>
            <person name="Davidsen T.M."/>
            <person name="Wayne K.J."/>
            <person name="Tettelin H."/>
            <person name="Glass J.I."/>
            <person name="Rusch D."/>
            <person name="Podicherti R."/>
            <person name="Tsui H.-C.T."/>
            <person name="Winkler M.E."/>
        </authorList>
    </citation>
    <scope>NUCLEOTIDE SEQUENCE</scope>
</reference>
<evidence type="ECO:0000313" key="1">
    <source>
        <dbReference type="EMBL" id="SVC99063.1"/>
    </source>
</evidence>
<organism evidence="1">
    <name type="scientific">marine metagenome</name>
    <dbReference type="NCBI Taxonomy" id="408172"/>
    <lineage>
        <taxon>unclassified sequences</taxon>
        <taxon>metagenomes</taxon>
        <taxon>ecological metagenomes</taxon>
    </lineage>
</organism>
<sequence length="50" mass="5735">WSQSAKVETDLGVGINYNKNDFSWSLNGISRYDTAVGNDYTITTSFKWHF</sequence>
<dbReference type="AlphaFoldDB" id="A0A382RMY1"/>